<protein>
    <submittedName>
        <fullName evidence="2">Prevent-host-death protein</fullName>
    </submittedName>
</protein>
<reference evidence="2 3" key="1">
    <citation type="submission" date="2023-03" db="EMBL/GenBank/DDBJ databases">
        <title>Genome sequence of Microbacterium sp. KACC 23027.</title>
        <authorList>
            <person name="Kim S."/>
            <person name="Heo J."/>
            <person name="Kwon S.-W."/>
        </authorList>
    </citation>
    <scope>NUCLEOTIDE SEQUENCE [LARGE SCALE GENOMIC DNA]</scope>
    <source>
        <strain evidence="2 3">KACC 23027</strain>
    </source>
</reference>
<proteinExistence type="predicted"/>
<keyword evidence="3" id="KW-1185">Reference proteome</keyword>
<accession>A0ABY8BX83</accession>
<evidence type="ECO:0000313" key="2">
    <source>
        <dbReference type="EMBL" id="WEG08800.1"/>
    </source>
</evidence>
<organism evidence="2 3">
    <name type="scientific">Microbacterium horticulturae</name>
    <dbReference type="NCBI Taxonomy" id="3028316"/>
    <lineage>
        <taxon>Bacteria</taxon>
        <taxon>Bacillati</taxon>
        <taxon>Actinomycetota</taxon>
        <taxon>Actinomycetes</taxon>
        <taxon>Micrococcales</taxon>
        <taxon>Microbacteriaceae</taxon>
        <taxon>Microbacterium</taxon>
    </lineage>
</organism>
<sequence length="150" mass="16145">MTATLPRRSFQSSELSRQPAPVFEAAEQAPVEVTRRDGEALVLMTRAEADARDSLLDFAAQLIAATLGDEGTLADRLADRFDWMLALPPADRQQCAGDLVQAARASFATGEAHLAAAEMTSWRSTARALAAGLGPVDVTWLEIPIQVERP</sequence>
<dbReference type="RefSeq" id="WP_275278127.1">
    <property type="nucleotide sequence ID" value="NZ_CP119108.1"/>
</dbReference>
<evidence type="ECO:0000256" key="1">
    <source>
        <dbReference type="SAM" id="MobiDB-lite"/>
    </source>
</evidence>
<name>A0ABY8BX83_9MICO</name>
<evidence type="ECO:0000313" key="3">
    <source>
        <dbReference type="Proteomes" id="UP001214553"/>
    </source>
</evidence>
<dbReference type="Proteomes" id="UP001214553">
    <property type="component" value="Chromosome"/>
</dbReference>
<feature type="region of interest" description="Disordered" evidence="1">
    <location>
        <begin position="1"/>
        <end position="23"/>
    </location>
</feature>
<gene>
    <name evidence="2" type="ORF">PU630_16405</name>
</gene>
<dbReference type="EMBL" id="CP119108">
    <property type="protein sequence ID" value="WEG08800.1"/>
    <property type="molecule type" value="Genomic_DNA"/>
</dbReference>
<feature type="compositionally biased region" description="Polar residues" evidence="1">
    <location>
        <begin position="1"/>
        <end position="16"/>
    </location>
</feature>